<name>A0ACA9QWI4_9GLOM</name>
<proteinExistence type="predicted"/>
<keyword evidence="2" id="KW-1185">Reference proteome</keyword>
<sequence>PQKIKIDIDGELENFVLYSYPLDRIEKALGQKSFDSYIANTHLHI</sequence>
<comment type="caution">
    <text evidence="1">The sequence shown here is derived from an EMBL/GenBank/DDBJ whole genome shotgun (WGS) entry which is preliminary data.</text>
</comment>
<gene>
    <name evidence="1" type="ORF">SPELUC_LOCUS15540</name>
</gene>
<dbReference type="EMBL" id="CAJVPW010051820">
    <property type="protein sequence ID" value="CAG8767135.1"/>
    <property type="molecule type" value="Genomic_DNA"/>
</dbReference>
<protein>
    <submittedName>
        <fullName evidence="1">8047_t:CDS:1</fullName>
    </submittedName>
</protein>
<reference evidence="1" key="1">
    <citation type="submission" date="2021-06" db="EMBL/GenBank/DDBJ databases">
        <authorList>
            <person name="Kallberg Y."/>
            <person name="Tangrot J."/>
            <person name="Rosling A."/>
        </authorList>
    </citation>
    <scope>NUCLEOTIDE SEQUENCE</scope>
    <source>
        <strain evidence="1">28 12/20/2015</strain>
    </source>
</reference>
<feature type="non-terminal residue" evidence="1">
    <location>
        <position position="1"/>
    </location>
</feature>
<evidence type="ECO:0000313" key="1">
    <source>
        <dbReference type="EMBL" id="CAG8767135.1"/>
    </source>
</evidence>
<organism evidence="1 2">
    <name type="scientific">Cetraspora pellucida</name>
    <dbReference type="NCBI Taxonomy" id="1433469"/>
    <lineage>
        <taxon>Eukaryota</taxon>
        <taxon>Fungi</taxon>
        <taxon>Fungi incertae sedis</taxon>
        <taxon>Mucoromycota</taxon>
        <taxon>Glomeromycotina</taxon>
        <taxon>Glomeromycetes</taxon>
        <taxon>Diversisporales</taxon>
        <taxon>Gigasporaceae</taxon>
        <taxon>Cetraspora</taxon>
    </lineage>
</organism>
<accession>A0ACA9QWI4</accession>
<dbReference type="Proteomes" id="UP000789366">
    <property type="component" value="Unassembled WGS sequence"/>
</dbReference>
<evidence type="ECO:0000313" key="2">
    <source>
        <dbReference type="Proteomes" id="UP000789366"/>
    </source>
</evidence>